<dbReference type="AlphaFoldDB" id="A0A8H7S3W7"/>
<dbReference type="InterPro" id="IPR036873">
    <property type="entry name" value="Rhodanese-like_dom_sf"/>
</dbReference>
<dbReference type="PANTHER" id="PTHR44086">
    <property type="entry name" value="THIOSULFATE SULFURTRANSFERASE RDL2, MITOCHONDRIAL-RELATED"/>
    <property type="match status" value="1"/>
</dbReference>
<comment type="caution">
    <text evidence="2">The sequence shown here is derived from an EMBL/GenBank/DDBJ whole genome shotgun (WGS) entry which is preliminary data.</text>
</comment>
<dbReference type="PANTHER" id="PTHR44086:SF10">
    <property type="entry name" value="THIOSULFATE SULFURTRANSFERASE_RHODANESE-LIKE DOMAIN-CONTAINING PROTEIN 3"/>
    <property type="match status" value="1"/>
</dbReference>
<protein>
    <recommendedName>
        <fullName evidence="1">Rhodanese domain-containing protein</fullName>
    </recommendedName>
</protein>
<sequence length="169" mass="19224">PCRPTVIRNNIRAIHNIVCRSSALSSRPVVKNSPFTIVPLINNQPQGIRLYTTHNENVDFEIVQRIVKENDTDYTLLDVREPGEVMQGFIPSAINIPLSKMLPAWTMSSEEFEEEFGFKRPKEDDKIIVYCQAGIRSNNAANFLREIGYKNILNYPGSYADYVDKSSQA</sequence>
<feature type="non-terminal residue" evidence="2">
    <location>
        <position position="1"/>
    </location>
</feature>
<dbReference type="InterPro" id="IPR001763">
    <property type="entry name" value="Rhodanese-like_dom"/>
</dbReference>
<organism evidence="2 3">
    <name type="scientific">Circinella minor</name>
    <dbReference type="NCBI Taxonomy" id="1195481"/>
    <lineage>
        <taxon>Eukaryota</taxon>
        <taxon>Fungi</taxon>
        <taxon>Fungi incertae sedis</taxon>
        <taxon>Mucoromycota</taxon>
        <taxon>Mucoromycotina</taxon>
        <taxon>Mucoromycetes</taxon>
        <taxon>Mucorales</taxon>
        <taxon>Lichtheimiaceae</taxon>
        <taxon>Circinella</taxon>
    </lineage>
</organism>
<name>A0A8H7S3W7_9FUNG</name>
<dbReference type="GO" id="GO:0004792">
    <property type="term" value="F:thiosulfate-cyanide sulfurtransferase activity"/>
    <property type="evidence" value="ECO:0007669"/>
    <property type="project" value="TreeGrafter"/>
</dbReference>
<dbReference type="SMART" id="SM00450">
    <property type="entry name" value="RHOD"/>
    <property type="match status" value="1"/>
</dbReference>
<dbReference type="PROSITE" id="PS50206">
    <property type="entry name" value="RHODANESE_3"/>
    <property type="match status" value="1"/>
</dbReference>
<dbReference type="EMBL" id="JAEPRB010000088">
    <property type="protein sequence ID" value="KAG2222236.1"/>
    <property type="molecule type" value="Genomic_DNA"/>
</dbReference>
<dbReference type="Gene3D" id="3.40.250.10">
    <property type="entry name" value="Rhodanese-like domain"/>
    <property type="match status" value="1"/>
</dbReference>
<keyword evidence="3" id="KW-1185">Reference proteome</keyword>
<evidence type="ECO:0000259" key="1">
    <source>
        <dbReference type="PROSITE" id="PS50206"/>
    </source>
</evidence>
<dbReference type="OrthoDB" id="566238at2759"/>
<reference evidence="2 3" key="1">
    <citation type="submission" date="2020-12" db="EMBL/GenBank/DDBJ databases">
        <title>Metabolic potential, ecology and presence of endohyphal bacteria is reflected in genomic diversity of Mucoromycotina.</title>
        <authorList>
            <person name="Muszewska A."/>
            <person name="Okrasinska A."/>
            <person name="Steczkiewicz K."/>
            <person name="Drgas O."/>
            <person name="Orlowska M."/>
            <person name="Perlinska-Lenart U."/>
            <person name="Aleksandrzak-Piekarczyk T."/>
            <person name="Szatraj K."/>
            <person name="Zielenkiewicz U."/>
            <person name="Pilsyk S."/>
            <person name="Malc E."/>
            <person name="Mieczkowski P."/>
            <person name="Kruszewska J.S."/>
            <person name="Biernat P."/>
            <person name="Pawlowska J."/>
        </authorList>
    </citation>
    <scope>NUCLEOTIDE SEQUENCE [LARGE SCALE GENOMIC DNA]</scope>
    <source>
        <strain evidence="2 3">CBS 142.35</strain>
    </source>
</reference>
<evidence type="ECO:0000313" key="2">
    <source>
        <dbReference type="EMBL" id="KAG2222236.1"/>
    </source>
</evidence>
<dbReference type="SUPFAM" id="SSF52821">
    <property type="entry name" value="Rhodanese/Cell cycle control phosphatase"/>
    <property type="match status" value="1"/>
</dbReference>
<dbReference type="Pfam" id="PF00581">
    <property type="entry name" value="Rhodanese"/>
    <property type="match status" value="1"/>
</dbReference>
<gene>
    <name evidence="2" type="ORF">INT45_010649</name>
</gene>
<dbReference type="GO" id="GO:0005739">
    <property type="term" value="C:mitochondrion"/>
    <property type="evidence" value="ECO:0007669"/>
    <property type="project" value="TreeGrafter"/>
</dbReference>
<proteinExistence type="predicted"/>
<evidence type="ECO:0000313" key="3">
    <source>
        <dbReference type="Proteomes" id="UP000646827"/>
    </source>
</evidence>
<feature type="domain" description="Rhodanese" evidence="1">
    <location>
        <begin position="70"/>
        <end position="167"/>
    </location>
</feature>
<accession>A0A8H7S3W7</accession>
<dbReference type="Proteomes" id="UP000646827">
    <property type="component" value="Unassembled WGS sequence"/>
</dbReference>